<evidence type="ECO:0000259" key="4">
    <source>
        <dbReference type="PROSITE" id="PS50106"/>
    </source>
</evidence>
<sequence length="1044" mass="117565">MDSSNALTSCIRYTADSNDKSHPRSVTLVKDKSGFGFTLRHFIVYPPSSLNHGKTKQGTNEDTSVAAIHWKVDYKNKPMDTIFIREVKEGSPAHNAGLNKGDRIIAINSHPLSGKTYSDIIHLILKSGQTLRLLVVPKEDDILQLYFASSAYQPVHREHKQHKYLMPAFCPASEQSNQLYRQSSYGTYPGRIHKKSKATFDKDTENKRGVKHVFLESGDINKEINISSPSHLSCDLENKSYDLPSPAKCIYEGSCFSEDESLFHHAKKLENEDLLELESPSKLKGTVANLYYSLCHDQPSSNFTFSSEENLNYPIYMSDFDDIVHCDNMAESKSVSEALHGAGETILSHSVPCSYSCVRPQYGGDNHSCDTVQDSTCLCISSNSKSSFYSNNKLASTEDVNLHFTAGQDMNSSSTMYLRAGERNSVASDYDFSENSSIPSINIVAQRRHQFESGNLLAESMERMHLYKSELSRMSKPNHVRLVSSRTAEFETKTSPSTNSTLGQKSSEIFKKKEETSENHSKYIDNAIQSICYDDYDSTLDHQNSNKTPTDDSITLLADSSESKNSVQNEFGPTVAGVVHRRKTVPVSSDQDECHIVRRISYLRATANERMNVESDLSEEDETSDASSPNKEFRIQKLKSFFGEKTPKVKQALVPVDVADANGCSNEEPAEETKSFYGWVICKVVSLEGKRSSDRSWRHVWAILRDNILYLLKERREPSKGTITGDEHVINITNSIAKAADDYVKRKHVLRLMLLNGTEYLVQTESHTSMMEWLKALQVFTKELSQLPEWLKNTSVLEKAAAYEQQISKGKSGQHHHMRKLVFRHRSPSEHSPSVKTRRASQGDELALTKIGVLWRDRMVQGWKKVHGMNSHIPKGASFGVKLENAPPGVTNEHIPLIVELCVQIVETRGLDTVGIYRVPGNNASVSVLTDLVNQGIDDDLIKDARWNDVNIVSSLLKAFFRKLPEPLLTSYLYPKFIQASETEDPVKRLKAIKHVLYHLPVHYFATLRYLMYHLKKVVEHSATNKMEARNLAIVFGPTLVAHD</sequence>
<feature type="region of interest" description="Disordered" evidence="2">
    <location>
        <begin position="485"/>
        <end position="507"/>
    </location>
</feature>
<dbReference type="PANTHER" id="PTHR23175:SF23">
    <property type="entry name" value="PDZ DOMAIN-CONTAINING PROTEIN"/>
    <property type="match status" value="1"/>
</dbReference>
<accession>A0AAV4PFH3</accession>
<feature type="domain" description="PDZ" evidence="4">
    <location>
        <begin position="25"/>
        <end position="139"/>
    </location>
</feature>
<dbReference type="Pfam" id="PF00620">
    <property type="entry name" value="RhoGAP"/>
    <property type="match status" value="1"/>
</dbReference>
<dbReference type="SMART" id="SM00228">
    <property type="entry name" value="PDZ"/>
    <property type="match status" value="1"/>
</dbReference>
<feature type="compositionally biased region" description="Polar residues" evidence="2">
    <location>
        <begin position="493"/>
        <end position="507"/>
    </location>
</feature>
<dbReference type="Pfam" id="PF15410">
    <property type="entry name" value="PH_9"/>
    <property type="match status" value="1"/>
</dbReference>
<dbReference type="AlphaFoldDB" id="A0AAV4PFH3"/>
<dbReference type="InterPro" id="IPR036034">
    <property type="entry name" value="PDZ_sf"/>
</dbReference>
<dbReference type="SUPFAM" id="SSF50729">
    <property type="entry name" value="PH domain-like"/>
    <property type="match status" value="1"/>
</dbReference>
<dbReference type="SMART" id="SM00324">
    <property type="entry name" value="RhoGAP"/>
    <property type="match status" value="1"/>
</dbReference>
<comment type="caution">
    <text evidence="6">The sequence shown here is derived from an EMBL/GenBank/DDBJ whole genome shotgun (WGS) entry which is preliminary data.</text>
</comment>
<dbReference type="PANTHER" id="PTHR23175">
    <property type="entry name" value="PDZ DOMAIN-CONTAINING PROTEIN"/>
    <property type="match status" value="1"/>
</dbReference>
<dbReference type="InterPro" id="IPR000198">
    <property type="entry name" value="RhoGAP_dom"/>
</dbReference>
<evidence type="ECO:0000256" key="2">
    <source>
        <dbReference type="SAM" id="MobiDB-lite"/>
    </source>
</evidence>
<dbReference type="PROSITE" id="PS50106">
    <property type="entry name" value="PDZ"/>
    <property type="match status" value="1"/>
</dbReference>
<feature type="domain" description="PH" evidence="3">
    <location>
        <begin position="673"/>
        <end position="782"/>
    </location>
</feature>
<dbReference type="SMART" id="SM00233">
    <property type="entry name" value="PH"/>
    <property type="match status" value="1"/>
</dbReference>
<gene>
    <name evidence="6" type="primary">arhgap21</name>
    <name evidence="6" type="ORF">CDAR_3662</name>
</gene>
<dbReference type="InterPro" id="IPR008936">
    <property type="entry name" value="Rho_GTPase_activation_prot"/>
</dbReference>
<dbReference type="InterPro" id="IPR001849">
    <property type="entry name" value="PH_domain"/>
</dbReference>
<feature type="domain" description="Rho-GAP" evidence="5">
    <location>
        <begin position="881"/>
        <end position="1044"/>
    </location>
</feature>
<dbReference type="InterPro" id="IPR011993">
    <property type="entry name" value="PH-like_dom_sf"/>
</dbReference>
<dbReference type="Gene3D" id="2.30.29.30">
    <property type="entry name" value="Pleckstrin-homology domain (PH domain)/Phosphotyrosine-binding domain (PTB)"/>
    <property type="match status" value="1"/>
</dbReference>
<dbReference type="Proteomes" id="UP001054837">
    <property type="component" value="Unassembled WGS sequence"/>
</dbReference>
<organism evidence="6 7">
    <name type="scientific">Caerostris darwini</name>
    <dbReference type="NCBI Taxonomy" id="1538125"/>
    <lineage>
        <taxon>Eukaryota</taxon>
        <taxon>Metazoa</taxon>
        <taxon>Ecdysozoa</taxon>
        <taxon>Arthropoda</taxon>
        <taxon>Chelicerata</taxon>
        <taxon>Arachnida</taxon>
        <taxon>Araneae</taxon>
        <taxon>Araneomorphae</taxon>
        <taxon>Entelegynae</taxon>
        <taxon>Araneoidea</taxon>
        <taxon>Araneidae</taxon>
        <taxon>Caerostris</taxon>
    </lineage>
</organism>
<dbReference type="PROSITE" id="PS50003">
    <property type="entry name" value="PH_DOMAIN"/>
    <property type="match status" value="1"/>
</dbReference>
<dbReference type="EMBL" id="BPLQ01002624">
    <property type="protein sequence ID" value="GIX94649.1"/>
    <property type="molecule type" value="Genomic_DNA"/>
</dbReference>
<dbReference type="InterPro" id="IPR041681">
    <property type="entry name" value="PH_9"/>
</dbReference>
<dbReference type="GO" id="GO:0005096">
    <property type="term" value="F:GTPase activator activity"/>
    <property type="evidence" value="ECO:0007669"/>
    <property type="project" value="UniProtKB-KW"/>
</dbReference>
<evidence type="ECO:0000259" key="3">
    <source>
        <dbReference type="PROSITE" id="PS50003"/>
    </source>
</evidence>
<evidence type="ECO:0000256" key="1">
    <source>
        <dbReference type="ARBA" id="ARBA00022468"/>
    </source>
</evidence>
<reference evidence="6 7" key="1">
    <citation type="submission" date="2021-06" db="EMBL/GenBank/DDBJ databases">
        <title>Caerostris darwini draft genome.</title>
        <authorList>
            <person name="Kono N."/>
            <person name="Arakawa K."/>
        </authorList>
    </citation>
    <scope>NUCLEOTIDE SEQUENCE [LARGE SCALE GENOMIC DNA]</scope>
</reference>
<evidence type="ECO:0000313" key="7">
    <source>
        <dbReference type="Proteomes" id="UP001054837"/>
    </source>
</evidence>
<dbReference type="Gene3D" id="1.10.555.10">
    <property type="entry name" value="Rho GTPase activation protein"/>
    <property type="match status" value="1"/>
</dbReference>
<proteinExistence type="predicted"/>
<dbReference type="SUPFAM" id="SSF50156">
    <property type="entry name" value="PDZ domain-like"/>
    <property type="match status" value="1"/>
</dbReference>
<keyword evidence="7" id="KW-1185">Reference proteome</keyword>
<dbReference type="GO" id="GO:0007165">
    <property type="term" value="P:signal transduction"/>
    <property type="evidence" value="ECO:0007669"/>
    <property type="project" value="InterPro"/>
</dbReference>
<protein>
    <submittedName>
        <fullName evidence="6">Rho GTPase-activating protein 21</fullName>
    </submittedName>
</protein>
<evidence type="ECO:0000313" key="6">
    <source>
        <dbReference type="EMBL" id="GIX94649.1"/>
    </source>
</evidence>
<dbReference type="InterPro" id="IPR001605">
    <property type="entry name" value="PH_dom-spectrin-type"/>
</dbReference>
<dbReference type="PRINTS" id="PR00683">
    <property type="entry name" value="SPECTRINPH"/>
</dbReference>
<dbReference type="PROSITE" id="PS50238">
    <property type="entry name" value="RHOGAP"/>
    <property type="match status" value="1"/>
</dbReference>
<dbReference type="Gene3D" id="2.30.42.10">
    <property type="match status" value="1"/>
</dbReference>
<dbReference type="GO" id="GO:0005543">
    <property type="term" value="F:phospholipid binding"/>
    <property type="evidence" value="ECO:0007669"/>
    <property type="project" value="InterPro"/>
</dbReference>
<dbReference type="Pfam" id="PF00595">
    <property type="entry name" value="PDZ"/>
    <property type="match status" value="1"/>
</dbReference>
<name>A0AAV4PFH3_9ARAC</name>
<dbReference type="InterPro" id="IPR001478">
    <property type="entry name" value="PDZ"/>
</dbReference>
<keyword evidence="1" id="KW-0343">GTPase activation</keyword>
<dbReference type="SUPFAM" id="SSF48350">
    <property type="entry name" value="GTPase activation domain, GAP"/>
    <property type="match status" value="1"/>
</dbReference>
<evidence type="ECO:0000259" key="5">
    <source>
        <dbReference type="PROSITE" id="PS50238"/>
    </source>
</evidence>